<keyword evidence="3 4" id="KW-0472">Membrane</keyword>
<keyword evidence="2 4" id="KW-1133">Transmembrane helix</keyword>
<evidence type="ECO:0000256" key="2">
    <source>
        <dbReference type="ARBA" id="ARBA00022989"/>
    </source>
</evidence>
<dbReference type="EMBL" id="JBHSNA010000008">
    <property type="protein sequence ID" value="MFC5566874.1"/>
    <property type="molecule type" value="Genomic_DNA"/>
</dbReference>
<sequence>MDFSDPLFYLVVAAVLLVLGILLFGVGSFGRGGDFNRRNANRIMRWRIYAQAAAVALILLYVFLRNRGA</sequence>
<dbReference type="Proteomes" id="UP001596056">
    <property type="component" value="Unassembled WGS sequence"/>
</dbReference>
<keyword evidence="7" id="KW-1185">Reference proteome</keyword>
<evidence type="ECO:0000313" key="6">
    <source>
        <dbReference type="EMBL" id="MFC5566874.1"/>
    </source>
</evidence>
<evidence type="ECO:0000256" key="3">
    <source>
        <dbReference type="ARBA" id="ARBA00023136"/>
    </source>
</evidence>
<feature type="transmembrane region" description="Helical" evidence="4">
    <location>
        <begin position="46"/>
        <end position="64"/>
    </location>
</feature>
<accession>A0ABW0SD35</accession>
<keyword evidence="1 4" id="KW-0812">Transmembrane</keyword>
<feature type="domain" description="HIG1" evidence="5">
    <location>
        <begin position="1"/>
        <end position="69"/>
    </location>
</feature>
<dbReference type="NCBIfam" id="NF033233">
    <property type="entry name" value="twin_helix"/>
    <property type="match status" value="1"/>
</dbReference>
<evidence type="ECO:0000313" key="7">
    <source>
        <dbReference type="Proteomes" id="UP001596056"/>
    </source>
</evidence>
<feature type="transmembrane region" description="Helical" evidence="4">
    <location>
        <begin position="6"/>
        <end position="26"/>
    </location>
</feature>
<reference evidence="7" key="1">
    <citation type="journal article" date="2019" name="Int. J. Syst. Evol. Microbiol.">
        <title>The Global Catalogue of Microorganisms (GCM) 10K type strain sequencing project: providing services to taxonomists for standard genome sequencing and annotation.</title>
        <authorList>
            <consortium name="The Broad Institute Genomics Platform"/>
            <consortium name="The Broad Institute Genome Sequencing Center for Infectious Disease"/>
            <person name="Wu L."/>
            <person name="Ma J."/>
        </authorList>
    </citation>
    <scope>NUCLEOTIDE SEQUENCE [LARGE SCALE GENOMIC DNA]</scope>
    <source>
        <strain evidence="7">KACC 11588</strain>
    </source>
</reference>
<proteinExistence type="predicted"/>
<dbReference type="PROSITE" id="PS51503">
    <property type="entry name" value="HIG1"/>
    <property type="match status" value="1"/>
</dbReference>
<comment type="caution">
    <text evidence="6">The sequence shown here is derived from an EMBL/GenBank/DDBJ whole genome shotgun (WGS) entry which is preliminary data.</text>
</comment>
<dbReference type="RefSeq" id="WP_209841636.1">
    <property type="nucleotide sequence ID" value="NZ_JAGGJP010000011.1"/>
</dbReference>
<evidence type="ECO:0000256" key="1">
    <source>
        <dbReference type="ARBA" id="ARBA00022692"/>
    </source>
</evidence>
<dbReference type="InterPro" id="IPR007667">
    <property type="entry name" value="Hypoxia_induced_domain"/>
</dbReference>
<evidence type="ECO:0000256" key="4">
    <source>
        <dbReference type="SAM" id="Phobius"/>
    </source>
</evidence>
<dbReference type="Pfam" id="PF04588">
    <property type="entry name" value="HIG_1_N"/>
    <property type="match status" value="1"/>
</dbReference>
<protein>
    <submittedName>
        <fullName evidence="6">Twin transmembrane helix small protein</fullName>
    </submittedName>
</protein>
<name>A0ABW0SD35_9RHOB</name>
<gene>
    <name evidence="6" type="ORF">ACFPOC_10680</name>
</gene>
<evidence type="ECO:0000259" key="5">
    <source>
        <dbReference type="PROSITE" id="PS51503"/>
    </source>
</evidence>
<organism evidence="6 7">
    <name type="scientific">Rubellimicrobium aerolatum</name>
    <dbReference type="NCBI Taxonomy" id="490979"/>
    <lineage>
        <taxon>Bacteria</taxon>
        <taxon>Pseudomonadati</taxon>
        <taxon>Pseudomonadota</taxon>
        <taxon>Alphaproteobacteria</taxon>
        <taxon>Rhodobacterales</taxon>
        <taxon>Roseobacteraceae</taxon>
        <taxon>Rubellimicrobium</taxon>
    </lineage>
</organism>